<dbReference type="EMBL" id="FR729477">
    <property type="protein sequence ID" value="CBY28100.1"/>
    <property type="molecule type" value="Genomic_DNA"/>
</dbReference>
<dbReference type="RefSeq" id="WP_005164846.1">
    <property type="nucleotide sequence ID" value="NC_017564.1"/>
</dbReference>
<dbReference type="GeneID" id="31408268"/>
<proteinExistence type="predicted"/>
<dbReference type="HOGENOM" id="CLU_092842_1_0_6"/>
<dbReference type="Proteomes" id="UP000008084">
    <property type="component" value="Chromosome"/>
</dbReference>
<dbReference type="PATRIC" id="fig|930944.6.peg.79"/>
<dbReference type="Pfam" id="PF06042">
    <property type="entry name" value="NTP_transf_6"/>
    <property type="match status" value="1"/>
</dbReference>
<evidence type="ECO:0000313" key="1">
    <source>
        <dbReference type="EMBL" id="CBY28100.1"/>
    </source>
</evidence>
<sequence length="186" mass="21525">MNQQQQIIEWLRADPYRMQALSIARELQLNQWCLAAGFVRNLVWDKLHGYPSSTPLNDIDLVYFDEQDASEQHDLQLEEQLNHTTSALNQSFPWSVKNQARMHLRNGRWPYTSTQDAISYWVEVETAIGACLKENGDIELVAPFGLAALFSQTITLNTQNGEIDTYHQRVNSKGWQQHWPQLQLVV</sequence>
<dbReference type="KEGG" id="yey:Y11_00811"/>
<organism evidence="1 2">
    <name type="scientific">Yersinia enterocolitica subsp. palearctica serotype O:3 (strain DSM 13030 / CIP 106945 / Y11)</name>
    <dbReference type="NCBI Taxonomy" id="930944"/>
    <lineage>
        <taxon>Bacteria</taxon>
        <taxon>Pseudomonadati</taxon>
        <taxon>Pseudomonadota</taxon>
        <taxon>Gammaproteobacteria</taxon>
        <taxon>Enterobacterales</taxon>
        <taxon>Yersiniaceae</taxon>
        <taxon>Yersinia</taxon>
    </lineage>
</organism>
<gene>
    <name evidence="1" type="ordered locus">Y11_00811</name>
</gene>
<evidence type="ECO:0008006" key="3">
    <source>
        <dbReference type="Google" id="ProtNLM"/>
    </source>
</evidence>
<reference evidence="1 2" key="1">
    <citation type="journal article" date="2011" name="J. Bacteriol.">
        <title>Complete genome sequence of Yersinia enterocolitica subsp. palearctica serogroup O:3.</title>
        <authorList>
            <person name="Batzilla J."/>
            <person name="Hoper D."/>
            <person name="Antonenka U."/>
            <person name="Heesemann J."/>
            <person name="Rakin A."/>
        </authorList>
    </citation>
    <scope>NUCLEOTIDE SEQUENCE [LARGE SCALE GENOMIC DNA]</scope>
    <source>
        <strain evidence="2">DSM 13030 / CIP 106945 / Y11</strain>
    </source>
</reference>
<dbReference type="PANTHER" id="PTHR39166:SF1">
    <property type="entry name" value="BLL1166 PROTEIN"/>
    <property type="match status" value="1"/>
</dbReference>
<evidence type="ECO:0000313" key="2">
    <source>
        <dbReference type="Proteomes" id="UP000008084"/>
    </source>
</evidence>
<protein>
    <recommendedName>
        <fullName evidence="3">Nitrate reductase</fullName>
    </recommendedName>
</protein>
<dbReference type="AlphaFoldDB" id="A0A0H3P096"/>
<accession>A0A0H3P096</accession>
<name>A0A0H3P096_YERE1</name>
<dbReference type="InterPro" id="IPR009267">
    <property type="entry name" value="NTP_transf_6"/>
</dbReference>
<dbReference type="PANTHER" id="PTHR39166">
    <property type="entry name" value="BLL1166 PROTEIN"/>
    <property type="match status" value="1"/>
</dbReference>